<dbReference type="Gene3D" id="3.40.190.290">
    <property type="match status" value="1"/>
</dbReference>
<dbReference type="Pfam" id="PF00126">
    <property type="entry name" value="HTH_1"/>
    <property type="match status" value="1"/>
</dbReference>
<dbReference type="GO" id="GO:0043565">
    <property type="term" value="F:sequence-specific DNA binding"/>
    <property type="evidence" value="ECO:0007669"/>
    <property type="project" value="TreeGrafter"/>
</dbReference>
<proteinExistence type="inferred from homology"/>
<dbReference type="PANTHER" id="PTHR30537:SF3">
    <property type="entry name" value="TRANSCRIPTIONAL REGULATORY PROTEIN"/>
    <property type="match status" value="1"/>
</dbReference>
<dbReference type="Proteomes" id="UP000252255">
    <property type="component" value="Unassembled WGS sequence"/>
</dbReference>
<dbReference type="SUPFAM" id="SSF53850">
    <property type="entry name" value="Periplasmic binding protein-like II"/>
    <property type="match status" value="1"/>
</dbReference>
<dbReference type="RefSeq" id="WP_114100064.1">
    <property type="nucleotide sequence ID" value="NZ_JPWI01000020.1"/>
</dbReference>
<dbReference type="InterPro" id="IPR005119">
    <property type="entry name" value="LysR_subst-bd"/>
</dbReference>
<evidence type="ECO:0000256" key="2">
    <source>
        <dbReference type="ARBA" id="ARBA00023015"/>
    </source>
</evidence>
<dbReference type="AlphaFoldDB" id="A0A367WLW4"/>
<dbReference type="OrthoDB" id="7333438at2"/>
<keyword evidence="2" id="KW-0805">Transcription regulation</keyword>
<evidence type="ECO:0000259" key="5">
    <source>
        <dbReference type="PROSITE" id="PS50931"/>
    </source>
</evidence>
<evidence type="ECO:0000256" key="4">
    <source>
        <dbReference type="ARBA" id="ARBA00023163"/>
    </source>
</evidence>
<organism evidence="6 7">
    <name type="scientific">Thalassospira profundimaris</name>
    <dbReference type="NCBI Taxonomy" id="502049"/>
    <lineage>
        <taxon>Bacteria</taxon>
        <taxon>Pseudomonadati</taxon>
        <taxon>Pseudomonadota</taxon>
        <taxon>Alphaproteobacteria</taxon>
        <taxon>Rhodospirillales</taxon>
        <taxon>Thalassospiraceae</taxon>
        <taxon>Thalassospira</taxon>
    </lineage>
</organism>
<protein>
    <recommendedName>
        <fullName evidence="5">HTH lysR-type domain-containing protein</fullName>
    </recommendedName>
</protein>
<dbReference type="GO" id="GO:0003700">
    <property type="term" value="F:DNA-binding transcription factor activity"/>
    <property type="evidence" value="ECO:0007669"/>
    <property type="project" value="InterPro"/>
</dbReference>
<comment type="similarity">
    <text evidence="1">Belongs to the LysR transcriptional regulatory family.</text>
</comment>
<name>A0A367WLW4_9PROT</name>
<dbReference type="PROSITE" id="PS50931">
    <property type="entry name" value="HTH_LYSR"/>
    <property type="match status" value="1"/>
</dbReference>
<sequence>MLEWDDLKLVLAIARARSITQAAKQTGIHHSTLFRRIADIETRLGTPLFERLQGDYQPTSTGQAAIETAETLEAEMAVLARKLAGQDIRPSGILRLTSTDTLLHAVLADDLAAFGKAYPEITLQVVTDNRFYDLNRHDADIAIRPSNAPNENLVGRKIAPIRSVICGPSGLDDPAKGPWITCDETLAHIKAARWRDKHFADQHVALRSNSLLNVARLVDAGGGFAVLPAFLVAAFANIAVIGDPVEGLDNDLWMLMHRDLKATPRVRAFNDFMFPRLKQKAPLFAGA</sequence>
<evidence type="ECO:0000313" key="6">
    <source>
        <dbReference type="EMBL" id="RCK41551.1"/>
    </source>
</evidence>
<keyword evidence="4" id="KW-0804">Transcription</keyword>
<reference evidence="6 7" key="1">
    <citation type="submission" date="2014-07" db="EMBL/GenBank/DDBJ databases">
        <title>Draft genome sequence of Thalassospira profundimaris PR54-5.</title>
        <authorList>
            <person name="Lai Q."/>
            <person name="Shao Z."/>
        </authorList>
    </citation>
    <scope>NUCLEOTIDE SEQUENCE [LARGE SCALE GENOMIC DNA]</scope>
    <source>
        <strain evidence="6 7">PR54-5</strain>
    </source>
</reference>
<dbReference type="Gene3D" id="1.10.10.10">
    <property type="entry name" value="Winged helix-like DNA-binding domain superfamily/Winged helix DNA-binding domain"/>
    <property type="match status" value="1"/>
</dbReference>
<evidence type="ECO:0000256" key="1">
    <source>
        <dbReference type="ARBA" id="ARBA00009437"/>
    </source>
</evidence>
<gene>
    <name evidence="6" type="ORF">TH30_21730</name>
</gene>
<dbReference type="SUPFAM" id="SSF46785">
    <property type="entry name" value="Winged helix' DNA-binding domain"/>
    <property type="match status" value="1"/>
</dbReference>
<dbReference type="EMBL" id="JPWI01000020">
    <property type="protein sequence ID" value="RCK41551.1"/>
    <property type="molecule type" value="Genomic_DNA"/>
</dbReference>
<keyword evidence="3" id="KW-0238">DNA-binding</keyword>
<dbReference type="GO" id="GO:0006351">
    <property type="term" value="P:DNA-templated transcription"/>
    <property type="evidence" value="ECO:0007669"/>
    <property type="project" value="TreeGrafter"/>
</dbReference>
<dbReference type="Pfam" id="PF03466">
    <property type="entry name" value="LysR_substrate"/>
    <property type="match status" value="1"/>
</dbReference>
<feature type="domain" description="HTH lysR-type" evidence="5">
    <location>
        <begin position="2"/>
        <end position="59"/>
    </location>
</feature>
<dbReference type="PANTHER" id="PTHR30537">
    <property type="entry name" value="HTH-TYPE TRANSCRIPTIONAL REGULATOR"/>
    <property type="match status" value="1"/>
</dbReference>
<dbReference type="InterPro" id="IPR036390">
    <property type="entry name" value="WH_DNA-bd_sf"/>
</dbReference>
<accession>A0A367WLW4</accession>
<comment type="caution">
    <text evidence="6">The sequence shown here is derived from an EMBL/GenBank/DDBJ whole genome shotgun (WGS) entry which is preliminary data.</text>
</comment>
<dbReference type="InterPro" id="IPR036388">
    <property type="entry name" value="WH-like_DNA-bd_sf"/>
</dbReference>
<evidence type="ECO:0000313" key="7">
    <source>
        <dbReference type="Proteomes" id="UP000252255"/>
    </source>
</evidence>
<evidence type="ECO:0000256" key="3">
    <source>
        <dbReference type="ARBA" id="ARBA00023125"/>
    </source>
</evidence>
<dbReference type="InterPro" id="IPR000847">
    <property type="entry name" value="LysR_HTH_N"/>
</dbReference>
<dbReference type="InterPro" id="IPR058163">
    <property type="entry name" value="LysR-type_TF_proteobact-type"/>
</dbReference>